<feature type="modified residue" description="4-aspartylphosphate" evidence="3">
    <location>
        <position position="57"/>
    </location>
</feature>
<dbReference type="PANTHER" id="PTHR44591">
    <property type="entry name" value="STRESS RESPONSE REGULATOR PROTEIN 1"/>
    <property type="match status" value="1"/>
</dbReference>
<dbReference type="Proteomes" id="UP000076489">
    <property type="component" value="Unassembled WGS sequence"/>
</dbReference>
<dbReference type="EMBL" id="LUKJ01000002">
    <property type="protein sequence ID" value="KZN20841.1"/>
    <property type="molecule type" value="Genomic_DNA"/>
</dbReference>
<dbReference type="InterPro" id="IPR011006">
    <property type="entry name" value="CheY-like_superfamily"/>
</dbReference>
<comment type="caution">
    <text evidence="5">The sequence shown here is derived from an EMBL/GenBank/DDBJ whole genome shotgun (WGS) entry which is preliminary data.</text>
</comment>
<dbReference type="SMART" id="SM00448">
    <property type="entry name" value="REC"/>
    <property type="match status" value="1"/>
</dbReference>
<sequence length="125" mass="13755">METKAALRVMLVDDSSTIRQTISGMLEGAGYEVMCCTDGFNCIANALTFNPDLFFIDVLMPRVDGYKTASLIRNKAQFKNTPIIMLSSKDGLFDKARGQAAGASDYLTKPSNKEDILAAIRKYFP</sequence>
<reference evidence="6" key="1">
    <citation type="submission" date="2016-03" db="EMBL/GenBank/DDBJ databases">
        <authorList>
            <person name="Ray J."/>
            <person name="Price M."/>
            <person name="Deutschbauer A."/>
        </authorList>
    </citation>
    <scope>NUCLEOTIDE SEQUENCE [LARGE SCALE GENOMIC DNA]</scope>
    <source>
        <strain evidence="6">FW300-N1B4</strain>
    </source>
</reference>
<evidence type="ECO:0000259" key="4">
    <source>
        <dbReference type="PROSITE" id="PS50110"/>
    </source>
</evidence>
<feature type="domain" description="Response regulatory" evidence="4">
    <location>
        <begin position="8"/>
        <end position="124"/>
    </location>
</feature>
<evidence type="ECO:0000256" key="3">
    <source>
        <dbReference type="PROSITE-ProRule" id="PRU00169"/>
    </source>
</evidence>
<proteinExistence type="predicted"/>
<dbReference type="AlphaFoldDB" id="A0A166QTM5"/>
<keyword evidence="2" id="KW-0902">Two-component regulatory system</keyword>
<dbReference type="PANTHER" id="PTHR44591:SF14">
    <property type="entry name" value="PROTEIN PILG"/>
    <property type="match status" value="1"/>
</dbReference>
<protein>
    <submittedName>
        <fullName evidence="5">Two-component system response regulator</fullName>
    </submittedName>
</protein>
<gene>
    <name evidence="5" type="ORF">A1D17_04675</name>
</gene>
<dbReference type="SUPFAM" id="SSF52172">
    <property type="entry name" value="CheY-like"/>
    <property type="match status" value="1"/>
</dbReference>
<organism evidence="5 6">
    <name type="scientific">Pseudomonas fluorescens</name>
    <dbReference type="NCBI Taxonomy" id="294"/>
    <lineage>
        <taxon>Bacteria</taxon>
        <taxon>Pseudomonadati</taxon>
        <taxon>Pseudomonadota</taxon>
        <taxon>Gammaproteobacteria</taxon>
        <taxon>Pseudomonadales</taxon>
        <taxon>Pseudomonadaceae</taxon>
        <taxon>Pseudomonas</taxon>
    </lineage>
</organism>
<reference evidence="5 6" key="2">
    <citation type="journal article" date="2018" name="Nature">
        <title>Mutant phenotypes for thousands of bacterial genes of unknown function.</title>
        <authorList>
            <person name="Price M.N."/>
            <person name="Wetmore K.M."/>
            <person name="Waters R.J."/>
            <person name="Callaghan M."/>
            <person name="Ray J."/>
            <person name="Liu H."/>
            <person name="Kuehl J.V."/>
            <person name="Melnyk R.A."/>
            <person name="Lamson J.S."/>
            <person name="Suh Y."/>
            <person name="Carlson H.K."/>
            <person name="Esquivel Z."/>
            <person name="Sadeeshkumar H."/>
            <person name="Chakraborty R."/>
            <person name="Zane G.M."/>
            <person name="Rubin B.E."/>
            <person name="Wall J.D."/>
            <person name="Visel A."/>
            <person name="Bristow J."/>
            <person name="Blow M.J."/>
            <person name="Arkin A.P."/>
            <person name="Deutschbauer A.M."/>
        </authorList>
    </citation>
    <scope>NUCLEOTIDE SEQUENCE [LARGE SCALE GENOMIC DNA]</scope>
    <source>
        <strain evidence="5 6">FW300-N1B4</strain>
    </source>
</reference>
<dbReference type="InterPro" id="IPR050595">
    <property type="entry name" value="Bact_response_regulator"/>
</dbReference>
<name>A0A166QTM5_PSEFL</name>
<dbReference type="InterPro" id="IPR001789">
    <property type="entry name" value="Sig_transdc_resp-reg_receiver"/>
</dbReference>
<dbReference type="GO" id="GO:0000160">
    <property type="term" value="P:phosphorelay signal transduction system"/>
    <property type="evidence" value="ECO:0007669"/>
    <property type="project" value="UniProtKB-KW"/>
</dbReference>
<evidence type="ECO:0000313" key="6">
    <source>
        <dbReference type="Proteomes" id="UP000076489"/>
    </source>
</evidence>
<accession>A0A166QTM5</accession>
<evidence type="ECO:0000256" key="1">
    <source>
        <dbReference type="ARBA" id="ARBA00022553"/>
    </source>
</evidence>
<evidence type="ECO:0000313" key="5">
    <source>
        <dbReference type="EMBL" id="KZN20841.1"/>
    </source>
</evidence>
<dbReference type="Gene3D" id="3.40.50.2300">
    <property type="match status" value="1"/>
</dbReference>
<evidence type="ECO:0000256" key="2">
    <source>
        <dbReference type="ARBA" id="ARBA00023012"/>
    </source>
</evidence>
<dbReference type="OrthoDB" id="9800897at2"/>
<dbReference type="Pfam" id="PF00072">
    <property type="entry name" value="Response_reg"/>
    <property type="match status" value="1"/>
</dbReference>
<dbReference type="RefSeq" id="WP_063340887.1">
    <property type="nucleotide sequence ID" value="NZ_LUKJ01000002.1"/>
</dbReference>
<keyword evidence="1 3" id="KW-0597">Phosphoprotein</keyword>
<dbReference type="PROSITE" id="PS50110">
    <property type="entry name" value="RESPONSE_REGULATORY"/>
    <property type="match status" value="1"/>
</dbReference>